<protein>
    <submittedName>
        <fullName evidence="2">Uncharacterized protein</fullName>
    </submittedName>
</protein>
<dbReference type="RefSeq" id="WP_123091491.1">
    <property type="nucleotide sequence ID" value="NZ_CP044548.2"/>
</dbReference>
<dbReference type="KEGG" id="jme:EEW87_001510"/>
<proteinExistence type="predicted"/>
<dbReference type="OrthoDB" id="4862705at2"/>
<evidence type="ECO:0000313" key="2">
    <source>
        <dbReference type="EMBL" id="QFQ29295.1"/>
    </source>
</evidence>
<feature type="signal peptide" evidence="1">
    <location>
        <begin position="1"/>
        <end position="24"/>
    </location>
</feature>
<dbReference type="PROSITE" id="PS51257">
    <property type="entry name" value="PROKAR_LIPOPROTEIN"/>
    <property type="match status" value="1"/>
</dbReference>
<evidence type="ECO:0000313" key="3">
    <source>
        <dbReference type="Proteomes" id="UP000271708"/>
    </source>
</evidence>
<gene>
    <name evidence="2" type="ORF">EEW87_001510</name>
</gene>
<keyword evidence="1" id="KW-0732">Signal</keyword>
<name>A0A5P8FIE2_9MICO</name>
<dbReference type="GeneID" id="59163109"/>
<accession>A0A5P8FIE2</accession>
<feature type="chain" id="PRO_5024460804" evidence="1">
    <location>
        <begin position="25"/>
        <end position="219"/>
    </location>
</feature>
<dbReference type="EMBL" id="CP044548">
    <property type="protein sequence ID" value="QFQ29295.1"/>
    <property type="molecule type" value="Genomic_DNA"/>
</dbReference>
<reference evidence="2 3" key="1">
    <citation type="submission" date="2019-09" db="EMBL/GenBank/DDBJ databases">
        <title>Complete Genome Sequence of Janibacter melonis M714 with both human health impact and industrial applications.</title>
        <authorList>
            <person name="Jin M."/>
            <person name="Zhao Q.R."/>
        </authorList>
    </citation>
    <scope>NUCLEOTIDE SEQUENCE [LARGE SCALE GENOMIC DNA]</scope>
    <source>
        <strain evidence="2 3">M714</strain>
    </source>
</reference>
<organism evidence="2 3">
    <name type="scientific">Janibacter melonis</name>
    <dbReference type="NCBI Taxonomy" id="262209"/>
    <lineage>
        <taxon>Bacteria</taxon>
        <taxon>Bacillati</taxon>
        <taxon>Actinomycetota</taxon>
        <taxon>Actinomycetes</taxon>
        <taxon>Micrococcales</taxon>
        <taxon>Intrasporangiaceae</taxon>
        <taxon>Janibacter</taxon>
    </lineage>
</organism>
<sequence length="219" mass="23194">MLTRLAALAAVSLVPLAVAAPAQAAGSCSISVPSKVSVSSPTRDLTATFSAGCSKYAVDAWWGVMTPAGEYADMFHFDGARTDTIEWYDVNRTGTFRVQADEAYDEAHNLVPQNSTSMSVRFASRTAVTSTRSGSTVSVTATTSRYAWSASAFRPWAGAKATLESRKCSTCAWTPVKTGTTSTKGVLTLTAYASTARSWRVVTADTPSTWGKVSSTTTR</sequence>
<evidence type="ECO:0000256" key="1">
    <source>
        <dbReference type="SAM" id="SignalP"/>
    </source>
</evidence>
<dbReference type="AlphaFoldDB" id="A0A5P8FIE2"/>
<dbReference type="Proteomes" id="UP000271708">
    <property type="component" value="Chromosome"/>
</dbReference>